<organism evidence="1 2">
    <name type="scientific">Desulfobacula phenolica</name>
    <dbReference type="NCBI Taxonomy" id="90732"/>
    <lineage>
        <taxon>Bacteria</taxon>
        <taxon>Pseudomonadati</taxon>
        <taxon>Thermodesulfobacteriota</taxon>
        <taxon>Desulfobacteria</taxon>
        <taxon>Desulfobacterales</taxon>
        <taxon>Desulfobacteraceae</taxon>
        <taxon>Desulfobacula</taxon>
    </lineage>
</organism>
<dbReference type="EMBL" id="FNLL01000007">
    <property type="protein sequence ID" value="SDU36068.1"/>
    <property type="molecule type" value="Genomic_DNA"/>
</dbReference>
<dbReference type="AlphaFoldDB" id="A0A1H2HX04"/>
<keyword evidence="2" id="KW-1185">Reference proteome</keyword>
<gene>
    <name evidence="1" type="ORF">SAMN04487931_10781</name>
</gene>
<sequence>MKILIHAKKKDENSKETLDKRIIQMVLDVAIRHDFPSIRVLNAFFS</sequence>
<evidence type="ECO:0000313" key="2">
    <source>
        <dbReference type="Proteomes" id="UP000199608"/>
    </source>
</evidence>
<name>A0A1H2HX04_9BACT</name>
<reference evidence="2" key="1">
    <citation type="submission" date="2016-10" db="EMBL/GenBank/DDBJ databases">
        <authorList>
            <person name="Varghese N."/>
            <person name="Submissions S."/>
        </authorList>
    </citation>
    <scope>NUCLEOTIDE SEQUENCE [LARGE SCALE GENOMIC DNA]</scope>
    <source>
        <strain evidence="2">DSM 3384</strain>
    </source>
</reference>
<dbReference type="RefSeq" id="WP_175530351.1">
    <property type="nucleotide sequence ID" value="NZ_FNLL01000007.1"/>
</dbReference>
<evidence type="ECO:0000313" key="1">
    <source>
        <dbReference type="EMBL" id="SDU36068.1"/>
    </source>
</evidence>
<proteinExistence type="predicted"/>
<dbReference type="Proteomes" id="UP000199608">
    <property type="component" value="Unassembled WGS sequence"/>
</dbReference>
<protein>
    <submittedName>
        <fullName evidence="1">Uncharacterized protein</fullName>
    </submittedName>
</protein>
<accession>A0A1H2HX04</accession>